<reference evidence="5" key="1">
    <citation type="journal article" date="2020" name="Stud. Mycol.">
        <title>101 Dothideomycetes genomes: a test case for predicting lifestyles and emergence of pathogens.</title>
        <authorList>
            <person name="Haridas S."/>
            <person name="Albert R."/>
            <person name="Binder M."/>
            <person name="Bloem J."/>
            <person name="Labutti K."/>
            <person name="Salamov A."/>
            <person name="Andreopoulos B."/>
            <person name="Baker S."/>
            <person name="Barry K."/>
            <person name="Bills G."/>
            <person name="Bluhm B."/>
            <person name="Cannon C."/>
            <person name="Castanera R."/>
            <person name="Culley D."/>
            <person name="Daum C."/>
            <person name="Ezra D."/>
            <person name="Gonzalez J."/>
            <person name="Henrissat B."/>
            <person name="Kuo A."/>
            <person name="Liang C."/>
            <person name="Lipzen A."/>
            <person name="Lutzoni F."/>
            <person name="Magnuson J."/>
            <person name="Mondo S."/>
            <person name="Nolan M."/>
            <person name="Ohm R."/>
            <person name="Pangilinan J."/>
            <person name="Park H.-J."/>
            <person name="Ramirez L."/>
            <person name="Alfaro M."/>
            <person name="Sun H."/>
            <person name="Tritt A."/>
            <person name="Yoshinaga Y."/>
            <person name="Zwiers L.-H."/>
            <person name="Turgeon B."/>
            <person name="Goodwin S."/>
            <person name="Spatafora J."/>
            <person name="Crous P."/>
            <person name="Grigoriev I."/>
        </authorList>
    </citation>
    <scope>NUCLEOTIDE SEQUENCE</scope>
    <source>
        <strain evidence="5">CBS 207.26</strain>
    </source>
</reference>
<feature type="chain" id="PRO_5025484887" evidence="3">
    <location>
        <begin position="26"/>
        <end position="418"/>
    </location>
</feature>
<dbReference type="Proteomes" id="UP000800200">
    <property type="component" value="Unassembled WGS sequence"/>
</dbReference>
<evidence type="ECO:0000256" key="1">
    <source>
        <dbReference type="ARBA" id="ARBA00022729"/>
    </source>
</evidence>
<evidence type="ECO:0000256" key="2">
    <source>
        <dbReference type="ARBA" id="ARBA00023239"/>
    </source>
</evidence>
<dbReference type="GO" id="GO:0042597">
    <property type="term" value="C:periplasmic space"/>
    <property type="evidence" value="ECO:0007669"/>
    <property type="project" value="InterPro"/>
</dbReference>
<dbReference type="Pfam" id="PF05426">
    <property type="entry name" value="Alginate_lyase"/>
    <property type="match status" value="1"/>
</dbReference>
<feature type="domain" description="Alginate lyase" evidence="4">
    <location>
        <begin position="122"/>
        <end position="349"/>
    </location>
</feature>
<keyword evidence="2" id="KW-0456">Lyase</keyword>
<gene>
    <name evidence="5" type="ORF">K469DRAFT_712322</name>
</gene>
<dbReference type="AlphaFoldDB" id="A0A6A6EQI2"/>
<dbReference type="InterPro" id="IPR008929">
    <property type="entry name" value="Chondroitin_lyas"/>
</dbReference>
<accession>A0A6A6EQI2</accession>
<dbReference type="Gene3D" id="1.50.10.100">
    <property type="entry name" value="Chondroitin AC/alginate lyase"/>
    <property type="match status" value="1"/>
</dbReference>
<dbReference type="SUPFAM" id="SSF48230">
    <property type="entry name" value="Chondroitin AC/alginate lyase"/>
    <property type="match status" value="1"/>
</dbReference>
<protein>
    <submittedName>
        <fullName evidence="5">Secreted protein</fullName>
    </submittedName>
</protein>
<keyword evidence="1 3" id="KW-0732">Signal</keyword>
<evidence type="ECO:0000313" key="6">
    <source>
        <dbReference type="Proteomes" id="UP000800200"/>
    </source>
</evidence>
<evidence type="ECO:0000259" key="4">
    <source>
        <dbReference type="Pfam" id="PF05426"/>
    </source>
</evidence>
<evidence type="ECO:0000313" key="5">
    <source>
        <dbReference type="EMBL" id="KAF2193541.1"/>
    </source>
</evidence>
<keyword evidence="6" id="KW-1185">Reference proteome</keyword>
<feature type="signal peptide" evidence="3">
    <location>
        <begin position="1"/>
        <end position="25"/>
    </location>
</feature>
<proteinExistence type="predicted"/>
<sequence>MMSPKSLLRFTTLFLLTSLLPTTSAVVLSKRVPNSYHGHPAGPPIPTTPPKHFVHPGIFVHAKQLDYVSHKVAAGAQPWSSAFTSMLNYNISSPTRTAKPYVTVECGPTSTPNIGCYQEREDSMAAYTNALAWWITKKRRYADKAIHYMDAWSGTVQAHNNSNAPLQAAWSAANWVRAGEIIRYANSGWSQKGIKQFEDMLREVYLPLIVNGNTNQNGNWELVMMEASLGTAVSFDDPSIYEKAMSIFAARVPAYIYLKSDGPYPIAARGMNNTEAAIKKYWFNQATYPVSGITQETCRDFAHLSYGIASMSHIAETSRIQGEDLWKTEMGARIKAALELHAPFETEDEEIPKWLCNGTIGRSIDPVVEPPYNALAFRLHQRLPGTAKLVVQQRPAEIGEPNPLFIGFETVTNAEIPY</sequence>
<dbReference type="EMBL" id="ML994613">
    <property type="protein sequence ID" value="KAF2193541.1"/>
    <property type="molecule type" value="Genomic_DNA"/>
</dbReference>
<dbReference type="OrthoDB" id="5302720at2759"/>
<organism evidence="5 6">
    <name type="scientific">Zopfia rhizophila CBS 207.26</name>
    <dbReference type="NCBI Taxonomy" id="1314779"/>
    <lineage>
        <taxon>Eukaryota</taxon>
        <taxon>Fungi</taxon>
        <taxon>Dikarya</taxon>
        <taxon>Ascomycota</taxon>
        <taxon>Pezizomycotina</taxon>
        <taxon>Dothideomycetes</taxon>
        <taxon>Dothideomycetes incertae sedis</taxon>
        <taxon>Zopfiaceae</taxon>
        <taxon>Zopfia</taxon>
    </lineage>
</organism>
<dbReference type="InterPro" id="IPR008397">
    <property type="entry name" value="Alginate_lyase_dom"/>
</dbReference>
<dbReference type="GO" id="GO:0016829">
    <property type="term" value="F:lyase activity"/>
    <property type="evidence" value="ECO:0007669"/>
    <property type="project" value="UniProtKB-KW"/>
</dbReference>
<evidence type="ECO:0000256" key="3">
    <source>
        <dbReference type="SAM" id="SignalP"/>
    </source>
</evidence>
<name>A0A6A6EQI2_9PEZI</name>